<keyword evidence="2" id="KW-1185">Reference proteome</keyword>
<sequence>MRCWPIRPICTRGARPPRGLPVRTGARPHVRSMRWRRWCRCAEQAILTVTFEEMRMTHKPHESTGTWRSLASGFALLALGVLTACAGKPAATSRDAAGVTDAGLARWELVRWQTTEGAERTLPVGEPVFLLFSNGIDAEQGAVSGNTGCNQVRGGYAKTASGIRFTQLISTRRACEPERMAIESGLQAAFSGSLERVAAQPSDAAPGGRQVMWKTSAGELLQFQEREPTRRK</sequence>
<name>A0ACD3SRW0_9BURK</name>
<organism evidence="1 2">
    <name type="scientific">Imbroritus primus</name>
    <dbReference type="NCBI Taxonomy" id="3058603"/>
    <lineage>
        <taxon>Bacteria</taxon>
        <taxon>Pseudomonadati</taxon>
        <taxon>Pseudomonadota</taxon>
        <taxon>Betaproteobacteria</taxon>
        <taxon>Burkholderiales</taxon>
        <taxon>Burkholderiaceae</taxon>
        <taxon>Imbroritus</taxon>
    </lineage>
</organism>
<comment type="caution">
    <text evidence="1">The sequence shown here is derived from an EMBL/GenBank/DDBJ whole genome shotgun (WGS) entry which is preliminary data.</text>
</comment>
<dbReference type="Proteomes" id="UP000004277">
    <property type="component" value="Unassembled WGS sequence"/>
</dbReference>
<gene>
    <name evidence="1" type="ORF">MW7_004705</name>
</gene>
<dbReference type="EMBL" id="AKCV02000014">
    <property type="protein sequence ID" value="TMS59036.1"/>
    <property type="molecule type" value="Genomic_DNA"/>
</dbReference>
<protein>
    <submittedName>
        <fullName evidence="1">META domain-containing protein</fullName>
    </submittedName>
</protein>
<proteinExistence type="predicted"/>
<evidence type="ECO:0000313" key="1">
    <source>
        <dbReference type="EMBL" id="TMS59036.1"/>
    </source>
</evidence>
<accession>A0ACD3SRW0</accession>
<reference evidence="1" key="1">
    <citation type="submission" date="2019-05" db="EMBL/GenBank/DDBJ databases">
        <title>Revised genome assembly of Burkholderiaceae (previously Ralstonia) sp. PBA.</title>
        <authorList>
            <person name="Gan H.M."/>
        </authorList>
    </citation>
    <scope>NUCLEOTIDE SEQUENCE</scope>
    <source>
        <strain evidence="1">PBA</strain>
    </source>
</reference>
<evidence type="ECO:0000313" key="2">
    <source>
        <dbReference type="Proteomes" id="UP000004277"/>
    </source>
</evidence>